<dbReference type="EnsemblPlants" id="AUR62019637-RA">
    <property type="protein sequence ID" value="AUR62019637-RA:cds"/>
    <property type="gene ID" value="AUR62019637"/>
</dbReference>
<evidence type="ECO:0000313" key="10">
    <source>
        <dbReference type="EnsemblPlants" id="AUR62019637-RA:cds"/>
    </source>
</evidence>
<dbReference type="InterPro" id="IPR029962">
    <property type="entry name" value="TBL"/>
</dbReference>
<evidence type="ECO:0000259" key="8">
    <source>
        <dbReference type="Pfam" id="PF13839"/>
    </source>
</evidence>
<dbReference type="AlphaFoldDB" id="A0A803LVY6"/>
<evidence type="ECO:0008006" key="12">
    <source>
        <dbReference type="Google" id="ProtNLM"/>
    </source>
</evidence>
<reference evidence="10" key="2">
    <citation type="submission" date="2021-03" db="UniProtKB">
        <authorList>
            <consortium name="EnsemblPlants"/>
        </authorList>
    </citation>
    <scope>IDENTIFICATION</scope>
</reference>
<proteinExistence type="inferred from homology"/>
<dbReference type="RefSeq" id="XP_021773884.1">
    <property type="nucleotide sequence ID" value="XM_021918192.1"/>
</dbReference>
<evidence type="ECO:0000256" key="3">
    <source>
        <dbReference type="ARBA" id="ARBA00022692"/>
    </source>
</evidence>
<dbReference type="PANTHER" id="PTHR32285:SF372">
    <property type="entry name" value="PROTEIN TRICHOME BIREFRINGENCE-LIKE 43"/>
    <property type="match status" value="1"/>
</dbReference>
<keyword evidence="7" id="KW-0732">Signal</keyword>
<dbReference type="InterPro" id="IPR026057">
    <property type="entry name" value="TBL_C"/>
</dbReference>
<evidence type="ECO:0000256" key="5">
    <source>
        <dbReference type="ARBA" id="ARBA00022989"/>
    </source>
</evidence>
<evidence type="ECO:0000256" key="4">
    <source>
        <dbReference type="ARBA" id="ARBA00022968"/>
    </source>
</evidence>
<dbReference type="GO" id="GO:0005794">
    <property type="term" value="C:Golgi apparatus"/>
    <property type="evidence" value="ECO:0007669"/>
    <property type="project" value="TreeGrafter"/>
</dbReference>
<name>A0A803LVY6_CHEQI</name>
<dbReference type="GO" id="GO:0016413">
    <property type="term" value="F:O-acetyltransferase activity"/>
    <property type="evidence" value="ECO:0007669"/>
    <property type="project" value="InterPro"/>
</dbReference>
<dbReference type="GeneID" id="110737847"/>
<dbReference type="KEGG" id="cqi:110737847"/>
<comment type="subcellular location">
    <subcellularLocation>
        <location evidence="1">Membrane</location>
        <topology evidence="1">Single-pass membrane protein</topology>
    </subcellularLocation>
</comment>
<dbReference type="InterPro" id="IPR025846">
    <property type="entry name" value="TBL_N"/>
</dbReference>
<evidence type="ECO:0000313" key="11">
    <source>
        <dbReference type="Proteomes" id="UP000596660"/>
    </source>
</evidence>
<feature type="domain" description="Trichome birefringence-like N-terminal" evidence="9">
    <location>
        <begin position="34"/>
        <end position="86"/>
    </location>
</feature>
<evidence type="ECO:0000256" key="7">
    <source>
        <dbReference type="SAM" id="SignalP"/>
    </source>
</evidence>
<dbReference type="PANTHER" id="PTHR32285">
    <property type="entry name" value="PROTEIN TRICHOME BIREFRINGENCE-LIKE 9-RELATED"/>
    <property type="match status" value="1"/>
</dbReference>
<protein>
    <recommendedName>
        <fullName evidence="12">Trichome birefringence-like N-terminal domain-containing protein</fullName>
    </recommendedName>
</protein>
<keyword evidence="6" id="KW-0472">Membrane</keyword>
<evidence type="ECO:0000256" key="6">
    <source>
        <dbReference type="ARBA" id="ARBA00023136"/>
    </source>
</evidence>
<organism evidence="10 11">
    <name type="scientific">Chenopodium quinoa</name>
    <name type="common">Quinoa</name>
    <dbReference type="NCBI Taxonomy" id="63459"/>
    <lineage>
        <taxon>Eukaryota</taxon>
        <taxon>Viridiplantae</taxon>
        <taxon>Streptophyta</taxon>
        <taxon>Embryophyta</taxon>
        <taxon>Tracheophyta</taxon>
        <taxon>Spermatophyta</taxon>
        <taxon>Magnoliopsida</taxon>
        <taxon>eudicotyledons</taxon>
        <taxon>Gunneridae</taxon>
        <taxon>Pentapetalae</taxon>
        <taxon>Caryophyllales</taxon>
        <taxon>Chenopodiaceae</taxon>
        <taxon>Chenopodioideae</taxon>
        <taxon>Atripliceae</taxon>
        <taxon>Chenopodium</taxon>
    </lineage>
</organism>
<feature type="domain" description="Trichome birefringence-like C-terminal" evidence="8">
    <location>
        <begin position="87"/>
        <end position="351"/>
    </location>
</feature>
<evidence type="ECO:0000256" key="1">
    <source>
        <dbReference type="ARBA" id="ARBA00004167"/>
    </source>
</evidence>
<dbReference type="OMA" id="TINMEWH"/>
<dbReference type="GO" id="GO:0016020">
    <property type="term" value="C:membrane"/>
    <property type="evidence" value="ECO:0007669"/>
    <property type="project" value="UniProtKB-SubCell"/>
</dbReference>
<feature type="signal peptide" evidence="7">
    <location>
        <begin position="1"/>
        <end position="30"/>
    </location>
</feature>
<dbReference type="Gramene" id="AUR62019637-RA">
    <property type="protein sequence ID" value="AUR62019637-RA:cds"/>
    <property type="gene ID" value="AUR62019637"/>
</dbReference>
<keyword evidence="11" id="KW-1185">Reference proteome</keyword>
<feature type="chain" id="PRO_5031492959" description="Trichome birefringence-like N-terminal domain-containing protein" evidence="7">
    <location>
        <begin position="31"/>
        <end position="353"/>
    </location>
</feature>
<dbReference type="Pfam" id="PF13839">
    <property type="entry name" value="PC-Esterase"/>
    <property type="match status" value="1"/>
</dbReference>
<evidence type="ECO:0000259" key="9">
    <source>
        <dbReference type="Pfam" id="PF14416"/>
    </source>
</evidence>
<dbReference type="OrthoDB" id="630188at2759"/>
<sequence>MVRRRCTSIVILPVIVLLTVLSVTISESMAADDGCNRFEGSWVSDPSYPLYDSSVCPFLRKQFDCQKNGRPDKSYLGYRWQPTGCNLTRYDVNDFFTKFSGKKILFVGDSLSLNQWQSLTCMLHAGNPNATYNLTQQQPMYSFQFPEYNLTINMQWHQFLVDVDVEPTGRILKLESIKGGDAWTDFDLLIFDSWHWWFYIPPQQPWDFIQLGNETKKDMNRIEAFKIGLGTWAKWVDSALDHSRTKVFYQGISASHYHGIDFGKPTAQGCYKETQPILGSKSPAPPSPGIGIVKNILGQMNNPPFFLDVSLLTQLRPDAHPQKYGASKTGGDCTHWCLAGVPDTWNLLLYASL</sequence>
<evidence type="ECO:0000256" key="2">
    <source>
        <dbReference type="ARBA" id="ARBA00007727"/>
    </source>
</evidence>
<gene>
    <name evidence="10" type="primary">LOC110737847</name>
</gene>
<keyword evidence="5" id="KW-1133">Transmembrane helix</keyword>
<keyword evidence="4" id="KW-0735">Signal-anchor</keyword>
<keyword evidence="3" id="KW-0812">Transmembrane</keyword>
<dbReference type="Proteomes" id="UP000596660">
    <property type="component" value="Unplaced"/>
</dbReference>
<reference evidence="10" key="1">
    <citation type="journal article" date="2017" name="Nature">
        <title>The genome of Chenopodium quinoa.</title>
        <authorList>
            <person name="Jarvis D.E."/>
            <person name="Ho Y.S."/>
            <person name="Lightfoot D.J."/>
            <person name="Schmoeckel S.M."/>
            <person name="Li B."/>
            <person name="Borm T.J.A."/>
            <person name="Ohyanagi H."/>
            <person name="Mineta K."/>
            <person name="Michell C.T."/>
            <person name="Saber N."/>
            <person name="Kharbatia N.M."/>
            <person name="Rupper R.R."/>
            <person name="Sharp A.R."/>
            <person name="Dally N."/>
            <person name="Boughton B.A."/>
            <person name="Woo Y.H."/>
            <person name="Gao G."/>
            <person name="Schijlen E.G.W.M."/>
            <person name="Guo X."/>
            <person name="Momin A.A."/>
            <person name="Negrao S."/>
            <person name="Al-Babili S."/>
            <person name="Gehring C."/>
            <person name="Roessner U."/>
            <person name="Jung C."/>
            <person name="Murphy K."/>
            <person name="Arold S.T."/>
            <person name="Gojobori T."/>
            <person name="van der Linden C.G."/>
            <person name="van Loo E.N."/>
            <person name="Jellen E.N."/>
            <person name="Maughan P.J."/>
            <person name="Tester M."/>
        </authorList>
    </citation>
    <scope>NUCLEOTIDE SEQUENCE [LARGE SCALE GENOMIC DNA]</scope>
    <source>
        <strain evidence="10">cv. PI 614886</strain>
    </source>
</reference>
<dbReference type="SMR" id="A0A803LVY6"/>
<dbReference type="Pfam" id="PF14416">
    <property type="entry name" value="PMR5N"/>
    <property type="match status" value="1"/>
</dbReference>
<accession>A0A803LVY6</accession>
<comment type="similarity">
    <text evidence="2">Belongs to the PC-esterase family. TBL subfamily.</text>
</comment>